<dbReference type="Proteomes" id="UP001457282">
    <property type="component" value="Unassembled WGS sequence"/>
</dbReference>
<evidence type="ECO:0000256" key="1">
    <source>
        <dbReference type="SAM" id="Phobius"/>
    </source>
</evidence>
<keyword evidence="1" id="KW-1133">Transmembrane helix</keyword>
<dbReference type="AlphaFoldDB" id="A0AAW1YJC5"/>
<sequence length="113" mass="12267">MDGDWRTCLAGYTFDFRDEEIDLTPTLIKCRESGIRTRAIPPPWKPSEALTSAIVRSVNSTQNGAKLLGSNCSGVLWIRIAVEEDMKVCGILLFGFVGATATTLAVSSFPLSL</sequence>
<feature type="transmembrane region" description="Helical" evidence="1">
    <location>
        <begin position="88"/>
        <end position="111"/>
    </location>
</feature>
<accession>A0AAW1YJC5</accession>
<keyword evidence="3" id="KW-1185">Reference proteome</keyword>
<organism evidence="2 3">
    <name type="scientific">Rubus argutus</name>
    <name type="common">Southern blackberry</name>
    <dbReference type="NCBI Taxonomy" id="59490"/>
    <lineage>
        <taxon>Eukaryota</taxon>
        <taxon>Viridiplantae</taxon>
        <taxon>Streptophyta</taxon>
        <taxon>Embryophyta</taxon>
        <taxon>Tracheophyta</taxon>
        <taxon>Spermatophyta</taxon>
        <taxon>Magnoliopsida</taxon>
        <taxon>eudicotyledons</taxon>
        <taxon>Gunneridae</taxon>
        <taxon>Pentapetalae</taxon>
        <taxon>rosids</taxon>
        <taxon>fabids</taxon>
        <taxon>Rosales</taxon>
        <taxon>Rosaceae</taxon>
        <taxon>Rosoideae</taxon>
        <taxon>Rosoideae incertae sedis</taxon>
        <taxon>Rubus</taxon>
    </lineage>
</organism>
<evidence type="ECO:0008006" key="4">
    <source>
        <dbReference type="Google" id="ProtNLM"/>
    </source>
</evidence>
<protein>
    <recommendedName>
        <fullName evidence="4">SRCR domain-containing protein</fullName>
    </recommendedName>
</protein>
<dbReference type="EMBL" id="JBEDUW010000001">
    <property type="protein sequence ID" value="KAK9948698.1"/>
    <property type="molecule type" value="Genomic_DNA"/>
</dbReference>
<evidence type="ECO:0000313" key="3">
    <source>
        <dbReference type="Proteomes" id="UP001457282"/>
    </source>
</evidence>
<name>A0AAW1YJC5_RUBAR</name>
<proteinExistence type="predicted"/>
<evidence type="ECO:0000313" key="2">
    <source>
        <dbReference type="EMBL" id="KAK9948698.1"/>
    </source>
</evidence>
<comment type="caution">
    <text evidence="2">The sequence shown here is derived from an EMBL/GenBank/DDBJ whole genome shotgun (WGS) entry which is preliminary data.</text>
</comment>
<keyword evidence="1" id="KW-0472">Membrane</keyword>
<keyword evidence="1" id="KW-0812">Transmembrane</keyword>
<gene>
    <name evidence="2" type="ORF">M0R45_004263</name>
</gene>
<reference evidence="2 3" key="1">
    <citation type="journal article" date="2023" name="G3 (Bethesda)">
        <title>A chromosome-length genome assembly and annotation of blackberry (Rubus argutus, cv. 'Hillquist').</title>
        <authorList>
            <person name="Bruna T."/>
            <person name="Aryal R."/>
            <person name="Dudchenko O."/>
            <person name="Sargent D.J."/>
            <person name="Mead D."/>
            <person name="Buti M."/>
            <person name="Cavallini A."/>
            <person name="Hytonen T."/>
            <person name="Andres J."/>
            <person name="Pham M."/>
            <person name="Weisz D."/>
            <person name="Mascagni F."/>
            <person name="Usai G."/>
            <person name="Natali L."/>
            <person name="Bassil N."/>
            <person name="Fernandez G.E."/>
            <person name="Lomsadze A."/>
            <person name="Armour M."/>
            <person name="Olukolu B."/>
            <person name="Poorten T."/>
            <person name="Britton C."/>
            <person name="Davik J."/>
            <person name="Ashrafi H."/>
            <person name="Aiden E.L."/>
            <person name="Borodovsky M."/>
            <person name="Worthington M."/>
        </authorList>
    </citation>
    <scope>NUCLEOTIDE SEQUENCE [LARGE SCALE GENOMIC DNA]</scope>
    <source>
        <strain evidence="2">PI 553951</strain>
    </source>
</reference>